<dbReference type="AlphaFoldDB" id="A0A2L0II56"/>
<dbReference type="EMBL" id="CP026377">
    <property type="protein sequence ID" value="AUX94247.1"/>
    <property type="molecule type" value="Genomic_DNA"/>
</dbReference>
<keyword evidence="2" id="KW-1185">Reference proteome</keyword>
<accession>A0A2L0II56</accession>
<protein>
    <submittedName>
        <fullName evidence="1">Uncharacterized protein</fullName>
    </submittedName>
</protein>
<organism evidence="1 2">
    <name type="scientific">Mixta gaviniae</name>
    <dbReference type="NCBI Taxonomy" id="665914"/>
    <lineage>
        <taxon>Bacteria</taxon>
        <taxon>Pseudomonadati</taxon>
        <taxon>Pseudomonadota</taxon>
        <taxon>Gammaproteobacteria</taxon>
        <taxon>Enterobacterales</taxon>
        <taxon>Erwiniaceae</taxon>
        <taxon>Mixta</taxon>
    </lineage>
</organism>
<evidence type="ECO:0000313" key="2">
    <source>
        <dbReference type="Proteomes" id="UP000238365"/>
    </source>
</evidence>
<evidence type="ECO:0000313" key="1">
    <source>
        <dbReference type="EMBL" id="AUX94247.1"/>
    </source>
</evidence>
<dbReference type="KEGG" id="pgz:C2E15_14955"/>
<gene>
    <name evidence="1" type="ORF">C2E15_14955</name>
</gene>
<proteinExistence type="predicted"/>
<reference evidence="1 2" key="1">
    <citation type="submission" date="2018-01" db="EMBL/GenBank/DDBJ databases">
        <title>Complete and assembled Genome of Pantoea gaviniae DSM22758T.</title>
        <authorList>
            <person name="Stevens M.J.A."/>
            <person name="Zurfluh K."/>
            <person name="Stephan R."/>
        </authorList>
    </citation>
    <scope>NUCLEOTIDE SEQUENCE [LARGE SCALE GENOMIC DNA]</scope>
    <source>
        <strain evidence="1 2">DSM 22758</strain>
    </source>
</reference>
<sequence>MITIPNTPMIGGKRRGIWTPGAVTIGRVKAGSQNVVIDLTTTQLDSRLTYTGPAHSYLGSDGKLSTSAENEWPLEYVNGVAVGRHEPEPAATNLFGSIMLENMTSLPGSDGFTEYRESGSGSVFHRTQFRTSGALSGNITYSLMLMHRGRNNLAFRAGFLGNTFQNIGINNRQVGYVGSGYVSASTTIVSDEAFIFRAAFPYFGANNGLLTSPTSVTDDSVPVVIADTAAGFSAAYPQIEAGTLATSPIISAAGVQGKRAASSVTVQTAGFSSLLIHFSDGTSDTHQITGDTFTLPPATNNWGERYIQRIEMRK</sequence>
<dbReference type="Proteomes" id="UP000238365">
    <property type="component" value="Chromosome"/>
</dbReference>
<name>A0A2L0II56_9GAMM</name>